<dbReference type="Pfam" id="PF00454">
    <property type="entry name" value="PI3_PI4_kinase"/>
    <property type="match status" value="1"/>
</dbReference>
<dbReference type="GO" id="GO:0016303">
    <property type="term" value="F:1-phosphatidylinositol-3-kinase activity"/>
    <property type="evidence" value="ECO:0007669"/>
    <property type="project" value="TreeGrafter"/>
</dbReference>
<reference evidence="8" key="1">
    <citation type="submission" date="2025-08" db="UniProtKB">
        <authorList>
            <consortium name="Ensembl"/>
        </authorList>
    </citation>
    <scope>IDENTIFICATION</scope>
</reference>
<dbReference type="PROSITE" id="PS51545">
    <property type="entry name" value="PIK_HELICAL"/>
    <property type="match status" value="1"/>
</dbReference>
<dbReference type="InterPro" id="IPR011009">
    <property type="entry name" value="Kinase-like_dom_sf"/>
</dbReference>
<dbReference type="GO" id="GO:0005737">
    <property type="term" value="C:cytoplasm"/>
    <property type="evidence" value="ECO:0007669"/>
    <property type="project" value="TreeGrafter"/>
</dbReference>
<dbReference type="Proteomes" id="UP000694549">
    <property type="component" value="Unplaced"/>
</dbReference>
<dbReference type="GO" id="GO:0048015">
    <property type="term" value="P:phosphatidylinositol-mediated signaling"/>
    <property type="evidence" value="ECO:0007669"/>
    <property type="project" value="TreeGrafter"/>
</dbReference>
<evidence type="ECO:0000256" key="3">
    <source>
        <dbReference type="ARBA" id="ARBA00022741"/>
    </source>
</evidence>
<dbReference type="SUPFAM" id="SSF56112">
    <property type="entry name" value="Protein kinase-like (PK-like)"/>
    <property type="match status" value="1"/>
</dbReference>
<dbReference type="InterPro" id="IPR015433">
    <property type="entry name" value="PI3/4_kinase"/>
</dbReference>
<keyword evidence="4" id="KW-0418">Kinase</keyword>
<name>A0A8B9ULK0_9AVES</name>
<evidence type="ECO:0000313" key="8">
    <source>
        <dbReference type="Ensembl" id="ENSAZOP00000011222.1"/>
    </source>
</evidence>
<dbReference type="GO" id="GO:0035005">
    <property type="term" value="F:1-phosphatidylinositol-4-phosphate 3-kinase activity"/>
    <property type="evidence" value="ECO:0007669"/>
    <property type="project" value="TreeGrafter"/>
</dbReference>
<keyword evidence="3" id="KW-0547">Nucleotide-binding</keyword>
<dbReference type="SMART" id="SM00145">
    <property type="entry name" value="PI3Ka"/>
    <property type="match status" value="1"/>
</dbReference>
<evidence type="ECO:0000256" key="4">
    <source>
        <dbReference type="ARBA" id="ARBA00022777"/>
    </source>
</evidence>
<keyword evidence="5" id="KW-0067">ATP-binding</keyword>
<comment type="similarity">
    <text evidence="1">Belongs to the PI3/PI4-kinase family. Type III PI4K subfamily.</text>
</comment>
<dbReference type="InterPro" id="IPR018936">
    <property type="entry name" value="PI3/4_kinase_CS"/>
</dbReference>
<evidence type="ECO:0000259" key="6">
    <source>
        <dbReference type="PROSITE" id="PS50290"/>
    </source>
</evidence>
<dbReference type="GO" id="GO:0016477">
    <property type="term" value="P:cell migration"/>
    <property type="evidence" value="ECO:0007669"/>
    <property type="project" value="TreeGrafter"/>
</dbReference>
<sequence>MDLIWTLRYDCRENFPQSLPKLLLSLKWNKLEDVAQLQALLQIWPKLLPREALELLDFNYPDQYVREYAVGCLKQMSDEELSQYLLQLVQVLKYEPFLDCALSRFLLERALANRRIGQMLFWHLRSEVHIPAVSIQFGLILEAYCRGSVAHMKVLAKQVEALNKMKTLNSLIKLNAMKQSKAKGKDAMHTCLKQNAYREALSDLQSPLNPSVILSELHVEKCRYMDSKMKPLWIVYNNKMFGGDLVGIIFKNGDILPYGCLATGDHSGLIEAVSSSETIADIQLNSSNVAAAAAFNKDALLNWLKEYNLGDDLDRAIEEFTLSCAGYCVATYVLGIGDRHSDNIMVRKNGQLFHIDFGHILGNFKSKFGIKRERVPFILTYDFIHVIQQGKTGNTEKFGRFRQYCEEAYLILRKHGNLFITLFALMLTAGLPELTSVKDIQYLKDSLALGKSEEEALKQFKQKFDEALRESWTTKVNWMAHTVRKDYRS</sequence>
<evidence type="ECO:0000259" key="7">
    <source>
        <dbReference type="PROSITE" id="PS51545"/>
    </source>
</evidence>
<dbReference type="InterPro" id="IPR001263">
    <property type="entry name" value="PI3K_accessory_dom"/>
</dbReference>
<reference evidence="8" key="2">
    <citation type="submission" date="2025-09" db="UniProtKB">
        <authorList>
            <consortium name="Ensembl"/>
        </authorList>
    </citation>
    <scope>IDENTIFICATION</scope>
</reference>
<dbReference type="FunFam" id="1.10.1070.11:FF:000001">
    <property type="entry name" value="Phosphatidylinositol 4,5-bisphosphate 3-kinase catalytic subunit"/>
    <property type="match status" value="1"/>
</dbReference>
<dbReference type="Gene3D" id="1.25.40.70">
    <property type="entry name" value="Phosphatidylinositol 3-kinase, accessory domain (PIK)"/>
    <property type="match status" value="1"/>
</dbReference>
<dbReference type="GO" id="GO:0005886">
    <property type="term" value="C:plasma membrane"/>
    <property type="evidence" value="ECO:0007669"/>
    <property type="project" value="TreeGrafter"/>
</dbReference>
<dbReference type="PROSITE" id="PS50290">
    <property type="entry name" value="PI3_4_KINASE_3"/>
    <property type="match status" value="1"/>
</dbReference>
<dbReference type="InterPro" id="IPR016024">
    <property type="entry name" value="ARM-type_fold"/>
</dbReference>
<keyword evidence="9" id="KW-1185">Reference proteome</keyword>
<dbReference type="AlphaFoldDB" id="A0A8B9ULK0"/>
<feature type="domain" description="PIK helical" evidence="7">
    <location>
        <begin position="1"/>
        <end position="147"/>
    </location>
</feature>
<dbReference type="InterPro" id="IPR036940">
    <property type="entry name" value="PI3/4_kinase_cat_sf"/>
</dbReference>
<dbReference type="InterPro" id="IPR000403">
    <property type="entry name" value="PI3/4_kinase_cat_dom"/>
</dbReference>
<protein>
    <submittedName>
        <fullName evidence="8">Phosphatidylinositol-4,5-bisphosphate 3-kinase catalytic subunit beta</fullName>
    </submittedName>
</protein>
<evidence type="ECO:0000256" key="2">
    <source>
        <dbReference type="ARBA" id="ARBA00022679"/>
    </source>
</evidence>
<dbReference type="GO" id="GO:0005524">
    <property type="term" value="F:ATP binding"/>
    <property type="evidence" value="ECO:0007669"/>
    <property type="project" value="UniProtKB-KW"/>
</dbReference>
<evidence type="ECO:0000313" key="9">
    <source>
        <dbReference type="Proteomes" id="UP000694549"/>
    </source>
</evidence>
<dbReference type="SUPFAM" id="SSF48371">
    <property type="entry name" value="ARM repeat"/>
    <property type="match status" value="1"/>
</dbReference>
<dbReference type="PROSITE" id="PS00916">
    <property type="entry name" value="PI3_4_KINASE_2"/>
    <property type="match status" value="1"/>
</dbReference>
<dbReference type="Pfam" id="PF00613">
    <property type="entry name" value="PI3Ka"/>
    <property type="match status" value="1"/>
</dbReference>
<dbReference type="Ensembl" id="ENSAZOT00000011987.1">
    <property type="protein sequence ID" value="ENSAZOP00000011222.1"/>
    <property type="gene ID" value="ENSAZOG00000006554.1"/>
</dbReference>
<dbReference type="Gene3D" id="3.30.1010.10">
    <property type="entry name" value="Phosphatidylinositol 3-kinase Catalytic Subunit, Chain A, domain 4"/>
    <property type="match status" value="1"/>
</dbReference>
<accession>A0A8B9ULK0</accession>
<organism evidence="8 9">
    <name type="scientific">Anas zonorhyncha</name>
    <name type="common">Eastern spot-billed duck</name>
    <dbReference type="NCBI Taxonomy" id="75864"/>
    <lineage>
        <taxon>Eukaryota</taxon>
        <taxon>Metazoa</taxon>
        <taxon>Chordata</taxon>
        <taxon>Craniata</taxon>
        <taxon>Vertebrata</taxon>
        <taxon>Euteleostomi</taxon>
        <taxon>Archelosauria</taxon>
        <taxon>Archosauria</taxon>
        <taxon>Dinosauria</taxon>
        <taxon>Saurischia</taxon>
        <taxon>Theropoda</taxon>
        <taxon>Coelurosauria</taxon>
        <taxon>Aves</taxon>
        <taxon>Neognathae</taxon>
        <taxon>Galloanserae</taxon>
        <taxon>Anseriformes</taxon>
        <taxon>Anatidae</taxon>
        <taxon>Anatinae</taxon>
        <taxon>Anas</taxon>
    </lineage>
</organism>
<proteinExistence type="inferred from homology"/>
<evidence type="ECO:0000256" key="1">
    <source>
        <dbReference type="ARBA" id="ARBA00006209"/>
    </source>
</evidence>
<dbReference type="PANTHER" id="PTHR10048">
    <property type="entry name" value="PHOSPHATIDYLINOSITOL KINASE"/>
    <property type="match status" value="1"/>
</dbReference>
<dbReference type="GO" id="GO:0043491">
    <property type="term" value="P:phosphatidylinositol 3-kinase/protein kinase B signal transduction"/>
    <property type="evidence" value="ECO:0007669"/>
    <property type="project" value="TreeGrafter"/>
</dbReference>
<dbReference type="PANTHER" id="PTHR10048:SF33">
    <property type="entry name" value="PHOSPHATIDYLINOSITOL 4,5-BISPHOSPHATE 3-KINASE CATALYTIC SUBUNIT BETA ISOFORM"/>
    <property type="match status" value="1"/>
</dbReference>
<keyword evidence="2" id="KW-0808">Transferase</keyword>
<dbReference type="SMART" id="SM00146">
    <property type="entry name" value="PI3Kc"/>
    <property type="match status" value="1"/>
</dbReference>
<dbReference type="Gene3D" id="1.10.1070.11">
    <property type="entry name" value="Phosphatidylinositol 3-/4-kinase, catalytic domain"/>
    <property type="match status" value="1"/>
</dbReference>
<feature type="domain" description="PI3K/PI4K catalytic" evidence="6">
    <location>
        <begin position="197"/>
        <end position="472"/>
    </location>
</feature>
<evidence type="ECO:0000256" key="5">
    <source>
        <dbReference type="ARBA" id="ARBA00022840"/>
    </source>
</evidence>
<dbReference type="GO" id="GO:0005942">
    <property type="term" value="C:phosphatidylinositol 3-kinase complex"/>
    <property type="evidence" value="ECO:0007669"/>
    <property type="project" value="TreeGrafter"/>
</dbReference>
<dbReference type="InterPro" id="IPR042236">
    <property type="entry name" value="PI3K_accessory_sf"/>
</dbReference>